<evidence type="ECO:0000313" key="1">
    <source>
        <dbReference type="EMBL" id="PJZ92823.1"/>
    </source>
</evidence>
<dbReference type="EMBL" id="NPEF01000103">
    <property type="protein sequence ID" value="PJZ92823.1"/>
    <property type="molecule type" value="Genomic_DNA"/>
</dbReference>
<protein>
    <submittedName>
        <fullName evidence="1">Uncharacterized protein</fullName>
    </submittedName>
</protein>
<gene>
    <name evidence="1" type="ORF">CH379_11185</name>
</gene>
<reference evidence="1" key="1">
    <citation type="submission" date="2017-07" db="EMBL/GenBank/DDBJ databases">
        <title>Leptospira spp. isolated from tropical soils.</title>
        <authorList>
            <person name="Thibeaux R."/>
            <person name="Iraola G."/>
            <person name="Ferres I."/>
            <person name="Bierque E."/>
            <person name="Girault D."/>
            <person name="Soupe-Gilbert M.-E."/>
            <person name="Picardeau M."/>
            <person name="Goarant C."/>
        </authorList>
    </citation>
    <scope>NUCLEOTIDE SEQUENCE [LARGE SCALE GENOMIC DNA]</scope>
    <source>
        <strain evidence="1">ATI7-C-A5</strain>
    </source>
</reference>
<dbReference type="AlphaFoldDB" id="A0A2N0B8J8"/>
<accession>A0A2N0BMH3</accession>
<sequence length="91" mass="10725">MRITQATLQKLVHVYRLIRYVEKYNSKNQRIFDLSTQDIQRLISMKMSSGEETWKGFLDLYLSSGQCPVHSIQFIKDEDEEFVRAHIDGLS</sequence>
<accession>A0A2N0B8J8</accession>
<name>A0A2N0B8J8_9LEPT</name>
<comment type="caution">
    <text evidence="1">The sequence shown here is derived from an EMBL/GenBank/DDBJ whole genome shotgun (WGS) entry which is preliminary data.</text>
</comment>
<proteinExistence type="predicted"/>
<organism evidence="1">
    <name type="scientific">Leptospira ellisii</name>
    <dbReference type="NCBI Taxonomy" id="2023197"/>
    <lineage>
        <taxon>Bacteria</taxon>
        <taxon>Pseudomonadati</taxon>
        <taxon>Spirochaetota</taxon>
        <taxon>Spirochaetia</taxon>
        <taxon>Leptospirales</taxon>
        <taxon>Leptospiraceae</taxon>
        <taxon>Leptospira</taxon>
    </lineage>
</organism>